<feature type="compositionally biased region" description="Basic and acidic residues" evidence="2">
    <location>
        <begin position="114"/>
        <end position="126"/>
    </location>
</feature>
<feature type="compositionally biased region" description="Basic and acidic residues" evidence="2">
    <location>
        <begin position="1"/>
        <end position="20"/>
    </location>
</feature>
<sequence length="776" mass="83771">MATSDEERRMQVDGEEKDSLPSDLSDSGDDSSGNGEPSLKIEWLATGREKRSTAGNRMKSMIAAEEPDDELELLFAEDADDAGFTDAEDDGSDAQMSSSEDEDAQENADDLEGEKELEKQVRESRQAARKRKAQEAIPLKFRKKVKINTSQTPSASATPAPKPRPKKKSERISWLPAPADMPTRASKRETTMAGKEQLHKQMAEREVKRLKQIEAMERKAKKMEALKKPPMTQAERLAEAALVEKRNAKSLNRWEEAEKQREEERKAKLAALNNRTLKGPVVTFWSGVGEWVDGKLKHVGKVVTIEEKPAKRKRHSAVGLEETIGGSRGDKAGQTNNLDTFTNKAAAPDPSSMSLNKADTKPEPGKECAASVSDGECLTGSKSKNPIPSVGLGKEAQPTHNGVAEIASGAPPISPIVLTTQDAEAPSDSNNQDSNPKKNVSQLQLPSSADIRPPDLKPPSLQLPSTNLYTTSIFAPPTQASLMKPGELKPPSNSFLAPPVGVSQNGLSMPMIGYNVPLGTPIPSNVLAPPNPAQRQSPLSMPQANIHHPPPDTDASTNFNENAVKDKSVQTRILFGREMNKLPKPGPAVRCVITNHPARYRDPRTGLPYYNAYAFKRIQKLYGGEYKWSNLIGAWIGSEPSAAMGVPVRFVDPNAPLPPKERTSTDAPMKDDTIKDGPTKTTQPQTLDEQTVAVPVLSASESTQIAAPVSTAQVRSDSLGTTGKGFDKAESPFVTNRSGSSGVQTDIPTTSATFALNTDQVSPLDGPIVSNTDSEA</sequence>
<protein>
    <recommendedName>
        <fullName evidence="3">Vps72/YL1 C-terminal domain-containing protein</fullName>
    </recommendedName>
</protein>
<feature type="compositionally biased region" description="Basic and acidic residues" evidence="2">
    <location>
        <begin position="659"/>
        <end position="678"/>
    </location>
</feature>
<evidence type="ECO:0000313" key="4">
    <source>
        <dbReference type="EMBL" id="RWA05658.1"/>
    </source>
</evidence>
<feature type="region of interest" description="Disordered" evidence="2">
    <location>
        <begin position="716"/>
        <end position="747"/>
    </location>
</feature>
<feature type="domain" description="Vps72/YL1 C-terminal" evidence="3">
    <location>
        <begin position="589"/>
        <end position="618"/>
    </location>
</feature>
<name>A0A439CU01_9PEZI</name>
<dbReference type="EMBL" id="RYZI01000415">
    <property type="protein sequence ID" value="RWA05658.1"/>
    <property type="molecule type" value="Genomic_DNA"/>
</dbReference>
<feature type="region of interest" description="Disordered" evidence="2">
    <location>
        <begin position="528"/>
        <end position="559"/>
    </location>
</feature>
<dbReference type="Pfam" id="PF08265">
    <property type="entry name" value="YL1_C"/>
    <property type="match status" value="1"/>
</dbReference>
<gene>
    <name evidence="4" type="ORF">EKO27_g9440</name>
</gene>
<comment type="similarity">
    <text evidence="1">Belongs to the VPS72/YL1 family.</text>
</comment>
<evidence type="ECO:0000313" key="5">
    <source>
        <dbReference type="Proteomes" id="UP000286045"/>
    </source>
</evidence>
<reference evidence="4 5" key="1">
    <citation type="submission" date="2018-12" db="EMBL/GenBank/DDBJ databases">
        <title>Draft genome sequence of Xylaria grammica IHI A82.</title>
        <authorList>
            <person name="Buettner E."/>
            <person name="Kellner H."/>
        </authorList>
    </citation>
    <scope>NUCLEOTIDE SEQUENCE [LARGE SCALE GENOMIC DNA]</scope>
    <source>
        <strain evidence="4 5">IHI A82</strain>
    </source>
</reference>
<evidence type="ECO:0000256" key="2">
    <source>
        <dbReference type="SAM" id="MobiDB-lite"/>
    </source>
</evidence>
<dbReference type="Pfam" id="PF05764">
    <property type="entry name" value="YL1"/>
    <property type="match status" value="1"/>
</dbReference>
<feature type="compositionally biased region" description="Polar residues" evidence="2">
    <location>
        <begin position="533"/>
        <end position="543"/>
    </location>
</feature>
<comment type="caution">
    <text evidence="4">The sequence shown here is derived from an EMBL/GenBank/DDBJ whole genome shotgun (WGS) entry which is preliminary data.</text>
</comment>
<feature type="compositionally biased region" description="Low complexity" evidence="2">
    <location>
        <begin position="21"/>
        <end position="33"/>
    </location>
</feature>
<feature type="compositionally biased region" description="Polar residues" evidence="2">
    <location>
        <begin position="333"/>
        <end position="343"/>
    </location>
</feature>
<accession>A0A439CU01</accession>
<dbReference type="InterPro" id="IPR013272">
    <property type="entry name" value="Vps72/YL1_C"/>
</dbReference>
<dbReference type="PANTHER" id="PTHR13275:SF4">
    <property type="entry name" value="VACUOLAR PROTEIN SORTING-ASSOCIATED PROTEIN 72 HOMOLOG"/>
    <property type="match status" value="1"/>
</dbReference>
<evidence type="ECO:0000259" key="3">
    <source>
        <dbReference type="SMART" id="SM00993"/>
    </source>
</evidence>
<feature type="compositionally biased region" description="Basic and acidic residues" evidence="2">
    <location>
        <begin position="186"/>
        <end position="205"/>
    </location>
</feature>
<dbReference type="Proteomes" id="UP000286045">
    <property type="component" value="Unassembled WGS sequence"/>
</dbReference>
<feature type="region of interest" description="Disordered" evidence="2">
    <location>
        <begin position="418"/>
        <end position="464"/>
    </location>
</feature>
<evidence type="ECO:0000256" key="1">
    <source>
        <dbReference type="ARBA" id="ARBA00006832"/>
    </source>
</evidence>
<feature type="compositionally biased region" description="Polar residues" evidence="2">
    <location>
        <begin position="418"/>
        <end position="447"/>
    </location>
</feature>
<dbReference type="InterPro" id="IPR046757">
    <property type="entry name" value="YL1_N"/>
</dbReference>
<dbReference type="AlphaFoldDB" id="A0A439CU01"/>
<feature type="compositionally biased region" description="Low complexity" evidence="2">
    <location>
        <begin position="149"/>
        <end position="159"/>
    </location>
</feature>
<feature type="compositionally biased region" description="Acidic residues" evidence="2">
    <location>
        <begin position="65"/>
        <end position="92"/>
    </location>
</feature>
<dbReference type="STRING" id="363999.A0A439CU01"/>
<feature type="region of interest" description="Disordered" evidence="2">
    <location>
        <begin position="1"/>
        <end position="205"/>
    </location>
</feature>
<feature type="compositionally biased region" description="Polar residues" evidence="2">
    <location>
        <begin position="733"/>
        <end position="747"/>
    </location>
</feature>
<organism evidence="4 5">
    <name type="scientific">Xylaria grammica</name>
    <dbReference type="NCBI Taxonomy" id="363999"/>
    <lineage>
        <taxon>Eukaryota</taxon>
        <taxon>Fungi</taxon>
        <taxon>Dikarya</taxon>
        <taxon>Ascomycota</taxon>
        <taxon>Pezizomycotina</taxon>
        <taxon>Sordariomycetes</taxon>
        <taxon>Xylariomycetidae</taxon>
        <taxon>Xylariales</taxon>
        <taxon>Xylariaceae</taxon>
        <taxon>Xylaria</taxon>
    </lineage>
</organism>
<feature type="region of interest" description="Disordered" evidence="2">
    <location>
        <begin position="653"/>
        <end position="686"/>
    </location>
</feature>
<proteinExistence type="inferred from homology"/>
<dbReference type="GO" id="GO:0005634">
    <property type="term" value="C:nucleus"/>
    <property type="evidence" value="ECO:0007669"/>
    <property type="project" value="TreeGrafter"/>
</dbReference>
<dbReference type="SMART" id="SM00993">
    <property type="entry name" value="YL1_C"/>
    <property type="match status" value="1"/>
</dbReference>
<keyword evidence="5" id="KW-1185">Reference proteome</keyword>
<feature type="region of interest" description="Disordered" evidence="2">
    <location>
        <begin position="308"/>
        <end position="397"/>
    </location>
</feature>
<dbReference type="PANTHER" id="PTHR13275">
    <property type="entry name" value="YL-1 PROTEIN TRANSCRIPTION FACTOR-LIKE 1"/>
    <property type="match status" value="1"/>
</dbReference>
<feature type="compositionally biased region" description="Acidic residues" evidence="2">
    <location>
        <begin position="99"/>
        <end position="113"/>
    </location>
</feature>